<gene>
    <name evidence="1" type="ordered locus">KPHS_p100420</name>
</gene>
<name>A0A0H3H0P5_KLEPH</name>
<geneLocation type="plasmid" evidence="1 2">
    <name>pKPHS1</name>
</geneLocation>
<dbReference type="GeneID" id="11817938"/>
<reference evidence="2" key="1">
    <citation type="journal article" date="2012" name="J. Bacteriol.">
        <title>Complete genome sequence of Klebsiella pneumoniae subsp. pneumoniae HS11286, a multidrug-resistant strain isolated from human sputum.</title>
        <authorList>
            <person name="Liu P."/>
            <person name="Li P."/>
            <person name="Jiang X."/>
            <person name="Bi D."/>
            <person name="Xie Y."/>
            <person name="Tai C."/>
            <person name="Deng Z."/>
            <person name="Rajakumar K."/>
            <person name="Ou H.Y."/>
        </authorList>
    </citation>
    <scope>NUCLEOTIDE SEQUENCE [LARGE SCALE GENOMIC DNA]</scope>
    <source>
        <strain evidence="2">HS11286</strain>
        <plasmid evidence="2">pKPHS1</plasmid>
    </source>
</reference>
<organism evidence="1 2">
    <name type="scientific">Klebsiella pneumoniae subsp. pneumoniae (strain HS11286)</name>
    <dbReference type="NCBI Taxonomy" id="1125630"/>
    <lineage>
        <taxon>Bacteria</taxon>
        <taxon>Pseudomonadati</taxon>
        <taxon>Pseudomonadota</taxon>
        <taxon>Gammaproteobacteria</taxon>
        <taxon>Enterobacterales</taxon>
        <taxon>Enterobacteriaceae</taxon>
        <taxon>Klebsiella/Raoultella group</taxon>
        <taxon>Klebsiella</taxon>
        <taxon>Klebsiella pneumoniae complex</taxon>
    </lineage>
</organism>
<dbReference type="PATRIC" id="fig|1125630.4.peg.5231"/>
<protein>
    <submittedName>
        <fullName evidence="1">Uncharacterized protein</fullName>
    </submittedName>
</protein>
<dbReference type="KEGG" id="kpm:KPHS_p100420"/>
<dbReference type="Proteomes" id="UP000007841">
    <property type="component" value="Plasmid pKPHS1"/>
</dbReference>
<dbReference type="RefSeq" id="WP_014342106.1">
    <property type="nucleotide sequence ID" value="NC_016838.1"/>
</dbReference>
<accession>A0A0H3H0P5</accession>
<evidence type="ECO:0000313" key="1">
    <source>
        <dbReference type="EMBL" id="AEW91950.1"/>
    </source>
</evidence>
<evidence type="ECO:0000313" key="2">
    <source>
        <dbReference type="Proteomes" id="UP000007841"/>
    </source>
</evidence>
<dbReference type="EMBL" id="CP003223">
    <property type="protein sequence ID" value="AEW91950.1"/>
    <property type="molecule type" value="Genomic_DNA"/>
</dbReference>
<dbReference type="RefSeq" id="YP_005220849.1">
    <property type="nucleotide sequence ID" value="NC_016838.1"/>
</dbReference>
<dbReference type="AlphaFoldDB" id="A0A0H3H0P5"/>
<sequence length="155" mass="17079">MATKTDLSKIPSISGLNGYSLRCPEVKLNGHDSYCSYTVCQHTILAFKEKRLPASSFTSCANAISAGKCQALKMMVEEIRQGESLYFVDMPALIEEVEERNRTARTLQPKRGSASIYSGIKGKCQSSTVAETGRLPDASEIYSELIKETLKEKTD</sequence>
<keyword evidence="1" id="KW-0614">Plasmid</keyword>
<proteinExistence type="predicted"/>
<keyword evidence="2" id="KW-1185">Reference proteome</keyword>
<dbReference type="HOGENOM" id="CLU_1649553_0_0_6"/>